<accession>A0A150NNA8</accession>
<dbReference type="PATRIC" id="fig|28037.237.peg.307"/>
<dbReference type="EMBL" id="LROT01000008">
    <property type="protein sequence ID" value="KYF34955.1"/>
    <property type="molecule type" value="Genomic_DNA"/>
</dbReference>
<reference evidence="1 2" key="1">
    <citation type="submission" date="2016-01" db="EMBL/GenBank/DDBJ databases">
        <title>Highly variable Streptococcus oralis are common among viridans streptococci isolated from primates.</title>
        <authorList>
            <person name="Denapaite D."/>
            <person name="Rieger M."/>
            <person name="Koendgen S."/>
            <person name="Brueckner R."/>
            <person name="Ochigava I."/>
            <person name="Kappeler P."/>
            <person name="Maetz-Rensing K."/>
            <person name="Leendertz F."/>
            <person name="Hakenbeck R."/>
        </authorList>
    </citation>
    <scope>NUCLEOTIDE SEQUENCE [LARGE SCALE GENOMIC DNA]</scope>
    <source>
        <strain evidence="1 2">10712</strain>
    </source>
</reference>
<dbReference type="Proteomes" id="UP000075618">
    <property type="component" value="Unassembled WGS sequence"/>
</dbReference>
<sequence>MENEVEEKSVLLESNSSNKIEKMMRQRYADIQFLANHL</sequence>
<evidence type="ECO:0000313" key="1">
    <source>
        <dbReference type="EMBL" id="KYF34955.1"/>
    </source>
</evidence>
<evidence type="ECO:0000313" key="2">
    <source>
        <dbReference type="Proteomes" id="UP000075618"/>
    </source>
</evidence>
<protein>
    <submittedName>
        <fullName evidence="1">Uncharacterized protein</fullName>
    </submittedName>
</protein>
<name>A0A150NNA8_STRMT</name>
<comment type="caution">
    <text evidence="1">The sequence shown here is derived from an EMBL/GenBank/DDBJ whole genome shotgun (WGS) entry which is preliminary data.</text>
</comment>
<organism evidence="1 2">
    <name type="scientific">Streptococcus mitis</name>
    <dbReference type="NCBI Taxonomy" id="28037"/>
    <lineage>
        <taxon>Bacteria</taxon>
        <taxon>Bacillati</taxon>
        <taxon>Bacillota</taxon>
        <taxon>Bacilli</taxon>
        <taxon>Lactobacillales</taxon>
        <taxon>Streptococcaceae</taxon>
        <taxon>Streptococcus</taxon>
        <taxon>Streptococcus mitis group</taxon>
    </lineage>
</organism>
<gene>
    <name evidence="1" type="ORF">SMI10712_01322</name>
</gene>
<proteinExistence type="predicted"/>
<dbReference type="AlphaFoldDB" id="A0A150NNA8"/>